<dbReference type="EMBL" id="JAWDGP010006383">
    <property type="protein sequence ID" value="KAK3741948.1"/>
    <property type="molecule type" value="Genomic_DNA"/>
</dbReference>
<dbReference type="Pfam" id="PF00059">
    <property type="entry name" value="Lectin_C"/>
    <property type="match status" value="2"/>
</dbReference>
<feature type="signal peptide" evidence="1">
    <location>
        <begin position="1"/>
        <end position="19"/>
    </location>
</feature>
<gene>
    <name evidence="3" type="ORF">RRG08_024694</name>
</gene>
<evidence type="ECO:0000313" key="4">
    <source>
        <dbReference type="Proteomes" id="UP001283361"/>
    </source>
</evidence>
<keyword evidence="4" id="KW-1185">Reference proteome</keyword>
<dbReference type="InterPro" id="IPR050111">
    <property type="entry name" value="C-type_lectin/snaclec_domain"/>
</dbReference>
<sequence length="631" mass="71827">MIWVTYRTFFLTWLTYSAAQISVGNTQDSSATCDEKWVFLDGFCYFFSDSEDTVNPDDASRKCILSDAEHAYPKSEKELTFMQSQAKARTTYGWAMNIEKDFYDDGFTTMQFSSGYSSITITPDAKSIPELQKSFDTDNKCVALHVGSRVSRYWLPKDAMISTEPCEVKLWVVCEGKLSNFPNQVVDYVKWFSNKKLIFWLSGKLANQADAKALCENEDMDLVTSVTDLMKALNGTYEITPWWTGLKLGKNGPENRDGTEVDLEVVSWLPESRKYGVAHIVLLHSGKARYSVSDRREESALPYICKKRAQANGLFGCPDLWIRGGRSCYSWIKSWSMDLQWSKAKEICEARGSHLLSIDSLDEKLWLDTVFADESFSIWTSGNDIDVEGKFTWHDGSSINNKILTWQKAPFSTYSLRYSDDCIEFNPKRDYIAGMDCDSNSLAACQYELREGETQCEDDWSKLDDICYFLDLKSDPMPYKLNERRCTNILDDRPTDPLMVKTERIADFIAKTYEFKSLTGYSAYFWLGLSKNDDLSSWRWYDHTLVDFSVFGKSDEPDNGNGDGPENCVALNSQLLAFDTSCDENKHFVCEKDLAPVSALDALPGSVSTLRVMIYIPTLSTLTNILLIHAF</sequence>
<dbReference type="SMART" id="SM00034">
    <property type="entry name" value="CLECT"/>
    <property type="match status" value="4"/>
</dbReference>
<protein>
    <recommendedName>
        <fullName evidence="2">C-type lectin domain-containing protein</fullName>
    </recommendedName>
</protein>
<dbReference type="Proteomes" id="UP001283361">
    <property type="component" value="Unassembled WGS sequence"/>
</dbReference>
<name>A0AAE0YEI2_9GAST</name>
<dbReference type="CDD" id="cd00037">
    <property type="entry name" value="CLECT"/>
    <property type="match status" value="2"/>
</dbReference>
<evidence type="ECO:0000313" key="3">
    <source>
        <dbReference type="EMBL" id="KAK3741948.1"/>
    </source>
</evidence>
<evidence type="ECO:0000259" key="2">
    <source>
        <dbReference type="PROSITE" id="PS50041"/>
    </source>
</evidence>
<reference evidence="3" key="1">
    <citation type="journal article" date="2023" name="G3 (Bethesda)">
        <title>A reference genome for the long-term kleptoplast-retaining sea slug Elysia crispata morphotype clarki.</title>
        <authorList>
            <person name="Eastman K.E."/>
            <person name="Pendleton A.L."/>
            <person name="Shaikh M.A."/>
            <person name="Suttiyut T."/>
            <person name="Ogas R."/>
            <person name="Tomko P."/>
            <person name="Gavelis G."/>
            <person name="Widhalm J.R."/>
            <person name="Wisecaver J.H."/>
        </authorList>
    </citation>
    <scope>NUCLEOTIDE SEQUENCE</scope>
    <source>
        <strain evidence="3">ECLA1</strain>
    </source>
</reference>
<evidence type="ECO:0000256" key="1">
    <source>
        <dbReference type="SAM" id="SignalP"/>
    </source>
</evidence>
<dbReference type="InterPro" id="IPR001304">
    <property type="entry name" value="C-type_lectin-like"/>
</dbReference>
<dbReference type="SUPFAM" id="SSF56436">
    <property type="entry name" value="C-type lectin-like"/>
    <property type="match status" value="4"/>
</dbReference>
<dbReference type="PROSITE" id="PS50041">
    <property type="entry name" value="C_TYPE_LECTIN_2"/>
    <property type="match status" value="2"/>
</dbReference>
<organism evidence="3 4">
    <name type="scientific">Elysia crispata</name>
    <name type="common">lettuce slug</name>
    <dbReference type="NCBI Taxonomy" id="231223"/>
    <lineage>
        <taxon>Eukaryota</taxon>
        <taxon>Metazoa</taxon>
        <taxon>Spiralia</taxon>
        <taxon>Lophotrochozoa</taxon>
        <taxon>Mollusca</taxon>
        <taxon>Gastropoda</taxon>
        <taxon>Heterobranchia</taxon>
        <taxon>Euthyneura</taxon>
        <taxon>Panpulmonata</taxon>
        <taxon>Sacoglossa</taxon>
        <taxon>Placobranchoidea</taxon>
        <taxon>Plakobranchidae</taxon>
        <taxon>Elysia</taxon>
    </lineage>
</organism>
<dbReference type="AlphaFoldDB" id="A0AAE0YEI2"/>
<dbReference type="PANTHER" id="PTHR22803">
    <property type="entry name" value="MANNOSE, PHOSPHOLIPASE, LECTIN RECEPTOR RELATED"/>
    <property type="match status" value="1"/>
</dbReference>
<accession>A0AAE0YEI2</accession>
<dbReference type="InterPro" id="IPR016187">
    <property type="entry name" value="CTDL_fold"/>
</dbReference>
<feature type="domain" description="C-type lectin" evidence="2">
    <location>
        <begin position="324"/>
        <end position="446"/>
    </location>
</feature>
<dbReference type="Gene3D" id="3.10.100.10">
    <property type="entry name" value="Mannose-Binding Protein A, subunit A"/>
    <property type="match status" value="4"/>
</dbReference>
<feature type="domain" description="C-type lectin" evidence="2">
    <location>
        <begin position="463"/>
        <end position="591"/>
    </location>
</feature>
<proteinExistence type="predicted"/>
<comment type="caution">
    <text evidence="3">The sequence shown here is derived from an EMBL/GenBank/DDBJ whole genome shotgun (WGS) entry which is preliminary data.</text>
</comment>
<keyword evidence="1" id="KW-0732">Signal</keyword>
<feature type="chain" id="PRO_5042067501" description="C-type lectin domain-containing protein" evidence="1">
    <location>
        <begin position="20"/>
        <end position="631"/>
    </location>
</feature>
<dbReference type="InterPro" id="IPR016186">
    <property type="entry name" value="C-type_lectin-like/link_sf"/>
</dbReference>